<dbReference type="OrthoDB" id="358887at2157"/>
<organism evidence="2 3">
    <name type="scientific">Methanofollis fontis</name>
    <dbReference type="NCBI Taxonomy" id="2052832"/>
    <lineage>
        <taxon>Archaea</taxon>
        <taxon>Methanobacteriati</taxon>
        <taxon>Methanobacteriota</taxon>
        <taxon>Stenosarchaea group</taxon>
        <taxon>Methanomicrobia</taxon>
        <taxon>Methanomicrobiales</taxon>
        <taxon>Methanomicrobiaceae</taxon>
        <taxon>Methanofollis</taxon>
    </lineage>
</organism>
<keyword evidence="3" id="KW-1185">Reference proteome</keyword>
<dbReference type="Pfam" id="PF12681">
    <property type="entry name" value="Glyoxalase_2"/>
    <property type="match status" value="1"/>
</dbReference>
<dbReference type="AlphaFoldDB" id="A0A483CWB8"/>
<dbReference type="PROSITE" id="PS51819">
    <property type="entry name" value="VOC"/>
    <property type="match status" value="1"/>
</dbReference>
<sequence>MAENTTFSYHSTVLFVEDVERSKEFYTQVMGEEIDLDLGRNIIFRSGVGIWEGGFARGVIFGDAGSESENNNFSSKRMLELYYETDDMDRSVEAIEAVGVEWVHRVVEQPWCQRTIRFLDPDGHMIEIGERMDVCARRLAGTGKTPEEIAAATTLPLEVVRQMLRG</sequence>
<feature type="domain" description="VOC" evidence="1">
    <location>
        <begin position="8"/>
        <end position="131"/>
    </location>
</feature>
<dbReference type="Proteomes" id="UP000292580">
    <property type="component" value="Unassembled WGS sequence"/>
</dbReference>
<proteinExistence type="predicted"/>
<accession>A0A483CWB8</accession>
<dbReference type="SUPFAM" id="SSF54593">
    <property type="entry name" value="Glyoxalase/Bleomycin resistance protein/Dihydroxybiphenyl dioxygenase"/>
    <property type="match status" value="1"/>
</dbReference>
<dbReference type="InterPro" id="IPR029068">
    <property type="entry name" value="Glyas_Bleomycin-R_OHBP_Dase"/>
</dbReference>
<reference evidence="2 3" key="1">
    <citation type="submission" date="2017-11" db="EMBL/GenBank/DDBJ databases">
        <title>Isolation and Characterization of Methanofollis Species from Methane Seep Offshore SW Taiwan.</title>
        <authorList>
            <person name="Teng N.-H."/>
            <person name="Lai M.-C."/>
            <person name="Chen S.-C."/>
        </authorList>
    </citation>
    <scope>NUCLEOTIDE SEQUENCE [LARGE SCALE GENOMIC DNA]</scope>
    <source>
        <strain evidence="2 3">FWC-SCC2</strain>
    </source>
</reference>
<dbReference type="InterPro" id="IPR037523">
    <property type="entry name" value="VOC_core"/>
</dbReference>
<evidence type="ECO:0000313" key="3">
    <source>
        <dbReference type="Proteomes" id="UP000292580"/>
    </source>
</evidence>
<name>A0A483CWB8_9EURY</name>
<dbReference type="RefSeq" id="WP_130645860.1">
    <property type="nucleotide sequence ID" value="NZ_PGCL01000001.1"/>
</dbReference>
<gene>
    <name evidence="2" type="ORF">CUJ86_01870</name>
</gene>
<dbReference type="InterPro" id="IPR025870">
    <property type="entry name" value="Glyoxalase-like_dom"/>
</dbReference>
<evidence type="ECO:0000313" key="2">
    <source>
        <dbReference type="EMBL" id="TAJ45861.1"/>
    </source>
</evidence>
<comment type="caution">
    <text evidence="2">The sequence shown here is derived from an EMBL/GenBank/DDBJ whole genome shotgun (WGS) entry which is preliminary data.</text>
</comment>
<evidence type="ECO:0000259" key="1">
    <source>
        <dbReference type="PROSITE" id="PS51819"/>
    </source>
</evidence>
<dbReference type="EMBL" id="PGCL01000001">
    <property type="protein sequence ID" value="TAJ45861.1"/>
    <property type="molecule type" value="Genomic_DNA"/>
</dbReference>
<dbReference type="Gene3D" id="3.10.180.10">
    <property type="entry name" value="2,3-Dihydroxybiphenyl 1,2-Dioxygenase, domain 1"/>
    <property type="match status" value="1"/>
</dbReference>
<protein>
    <submittedName>
        <fullName evidence="2">Glyoxalase</fullName>
    </submittedName>
</protein>